<dbReference type="AlphaFoldDB" id="A0A7J6SZR0"/>
<proteinExistence type="predicted"/>
<name>A0A7J6SZR0_PEROL</name>
<organism evidence="1 2">
    <name type="scientific">Perkinsus olseni</name>
    <name type="common">Perkinsus atlanticus</name>
    <dbReference type="NCBI Taxonomy" id="32597"/>
    <lineage>
        <taxon>Eukaryota</taxon>
        <taxon>Sar</taxon>
        <taxon>Alveolata</taxon>
        <taxon>Perkinsozoa</taxon>
        <taxon>Perkinsea</taxon>
        <taxon>Perkinsida</taxon>
        <taxon>Perkinsidae</taxon>
        <taxon>Perkinsus</taxon>
    </lineage>
</organism>
<dbReference type="Proteomes" id="UP000553632">
    <property type="component" value="Unassembled WGS sequence"/>
</dbReference>
<reference evidence="1 2" key="1">
    <citation type="submission" date="2020-04" db="EMBL/GenBank/DDBJ databases">
        <title>Perkinsus olseni comparative genomics.</title>
        <authorList>
            <person name="Bogema D.R."/>
        </authorList>
    </citation>
    <scope>NUCLEOTIDE SEQUENCE [LARGE SCALE GENOMIC DNA]</scope>
    <source>
        <strain evidence="1 2">ATCC PRA-207</strain>
    </source>
</reference>
<sequence>MSRQFLHRAVLPVSAVACGLIAVNDSRNCPRPRVWCEEDPRDWTKDEMKHKSMEEITMGQYGKWTRLWNSDWDGRNPREDAKKVGYSYGRSLTALPRKRSLRTRKAKGMARLPRRRSTNPLCTCCSYDMVST</sequence>
<feature type="non-terminal residue" evidence="1">
    <location>
        <position position="132"/>
    </location>
</feature>
<keyword evidence="2" id="KW-1185">Reference proteome</keyword>
<protein>
    <submittedName>
        <fullName evidence="1">Uncharacterized protein</fullName>
    </submittedName>
</protein>
<gene>
    <name evidence="1" type="ORF">FOZ63_016837</name>
</gene>
<accession>A0A7J6SZR0</accession>
<evidence type="ECO:0000313" key="2">
    <source>
        <dbReference type="Proteomes" id="UP000553632"/>
    </source>
</evidence>
<comment type="caution">
    <text evidence="1">The sequence shown here is derived from an EMBL/GenBank/DDBJ whole genome shotgun (WGS) entry which is preliminary data.</text>
</comment>
<dbReference type="EMBL" id="JABANO010014495">
    <property type="protein sequence ID" value="KAF4738454.1"/>
    <property type="molecule type" value="Genomic_DNA"/>
</dbReference>
<evidence type="ECO:0000313" key="1">
    <source>
        <dbReference type="EMBL" id="KAF4738454.1"/>
    </source>
</evidence>